<dbReference type="RefSeq" id="XP_001014817.4">
    <property type="nucleotide sequence ID" value="XM_001014817.4"/>
</dbReference>
<keyword evidence="4" id="KW-1185">Reference proteome</keyword>
<dbReference type="EMBL" id="GG662712">
    <property type="protein sequence ID" value="EAR94443.4"/>
    <property type="molecule type" value="Genomic_DNA"/>
</dbReference>
<dbReference type="HOGENOM" id="CLU_724608_0_0_1"/>
<sequence>MTFIIKNCLGKLCLRHLLMKEDSYKSLCTACFQQKAAYYLCCRCIFCKECIQRWKDSYKTIENSADVICGFCNKQTDPKINSFQDMKQAQSFAFLFADPETLFERQIEIIKFQRKQSLKYIQYLQDQLNINKQELSLIYESFPEIKNEISVRRMSNTLNNEDDIRKISRSCVNFKQVNENIQNDSFQQNQLQNQVRESNKINQFQVNPQYNQQYNLQQNLPYQKDYQTNEPQQQQQYQQQKQLMINKQNNQINKNNLNTIGYQNKPIMQQRNEYVTPIQNNISNFNINNKISNLNNSGGLSYQDYMQKQQNLINYNQIVQGNSIQRKDSQQRNTFNQITQQYQFQKEIEDSSNPYINHQQGKQNDFTQVRNKMQPSKENMNLVLNQAYTSYNQNQKPQLSYQQKYIDQYNPKLSK</sequence>
<evidence type="ECO:0000313" key="3">
    <source>
        <dbReference type="EMBL" id="EAR94443.4"/>
    </source>
</evidence>
<keyword evidence="1" id="KW-0862">Zinc</keyword>
<dbReference type="AlphaFoldDB" id="Q23D69"/>
<dbReference type="InParanoid" id="Q23D69"/>
<gene>
    <name evidence="3" type="ORF">TTHERM_00049220</name>
</gene>
<feature type="domain" description="RING-type" evidence="2">
    <location>
        <begin position="28"/>
        <end position="73"/>
    </location>
</feature>
<name>Q23D69_TETTS</name>
<dbReference type="GeneID" id="7830970"/>
<evidence type="ECO:0000313" key="4">
    <source>
        <dbReference type="Proteomes" id="UP000009168"/>
    </source>
</evidence>
<evidence type="ECO:0000259" key="2">
    <source>
        <dbReference type="PROSITE" id="PS50089"/>
    </source>
</evidence>
<evidence type="ECO:0000256" key="1">
    <source>
        <dbReference type="PROSITE-ProRule" id="PRU00175"/>
    </source>
</evidence>
<accession>Q23D69</accession>
<keyword evidence="1" id="KW-0863">Zinc-finger</keyword>
<dbReference type="PROSITE" id="PS50089">
    <property type="entry name" value="ZF_RING_2"/>
    <property type="match status" value="1"/>
</dbReference>
<keyword evidence="1" id="KW-0479">Metal-binding</keyword>
<dbReference type="InterPro" id="IPR001841">
    <property type="entry name" value="Znf_RING"/>
</dbReference>
<proteinExistence type="predicted"/>
<reference evidence="4" key="1">
    <citation type="journal article" date="2006" name="PLoS Biol.">
        <title>Macronuclear genome sequence of the ciliate Tetrahymena thermophila, a model eukaryote.</title>
        <authorList>
            <person name="Eisen J.A."/>
            <person name="Coyne R.S."/>
            <person name="Wu M."/>
            <person name="Wu D."/>
            <person name="Thiagarajan M."/>
            <person name="Wortman J.R."/>
            <person name="Badger J.H."/>
            <person name="Ren Q."/>
            <person name="Amedeo P."/>
            <person name="Jones K.M."/>
            <person name="Tallon L.J."/>
            <person name="Delcher A.L."/>
            <person name="Salzberg S.L."/>
            <person name="Silva J.C."/>
            <person name="Haas B.J."/>
            <person name="Majoros W.H."/>
            <person name="Farzad M."/>
            <person name="Carlton J.M."/>
            <person name="Smith R.K. Jr."/>
            <person name="Garg J."/>
            <person name="Pearlman R.E."/>
            <person name="Karrer K.M."/>
            <person name="Sun L."/>
            <person name="Manning G."/>
            <person name="Elde N.C."/>
            <person name="Turkewitz A.P."/>
            <person name="Asai D.J."/>
            <person name="Wilkes D.E."/>
            <person name="Wang Y."/>
            <person name="Cai H."/>
            <person name="Collins K."/>
            <person name="Stewart B.A."/>
            <person name="Lee S.R."/>
            <person name="Wilamowska K."/>
            <person name="Weinberg Z."/>
            <person name="Ruzzo W.L."/>
            <person name="Wloga D."/>
            <person name="Gaertig J."/>
            <person name="Frankel J."/>
            <person name="Tsao C.-C."/>
            <person name="Gorovsky M.A."/>
            <person name="Keeling P.J."/>
            <person name="Waller R.F."/>
            <person name="Patron N.J."/>
            <person name="Cherry J.M."/>
            <person name="Stover N.A."/>
            <person name="Krieger C.J."/>
            <person name="del Toro C."/>
            <person name="Ryder H.F."/>
            <person name="Williamson S.C."/>
            <person name="Barbeau R.A."/>
            <person name="Hamilton E.P."/>
            <person name="Orias E."/>
        </authorList>
    </citation>
    <scope>NUCLEOTIDE SEQUENCE [LARGE SCALE GENOMIC DNA]</scope>
    <source>
        <strain evidence="4">SB210</strain>
    </source>
</reference>
<dbReference type="GO" id="GO:0008270">
    <property type="term" value="F:zinc ion binding"/>
    <property type="evidence" value="ECO:0007669"/>
    <property type="project" value="UniProtKB-KW"/>
</dbReference>
<organism evidence="3 4">
    <name type="scientific">Tetrahymena thermophila (strain SB210)</name>
    <dbReference type="NCBI Taxonomy" id="312017"/>
    <lineage>
        <taxon>Eukaryota</taxon>
        <taxon>Sar</taxon>
        <taxon>Alveolata</taxon>
        <taxon>Ciliophora</taxon>
        <taxon>Intramacronucleata</taxon>
        <taxon>Oligohymenophorea</taxon>
        <taxon>Hymenostomatida</taxon>
        <taxon>Tetrahymenina</taxon>
        <taxon>Tetrahymenidae</taxon>
        <taxon>Tetrahymena</taxon>
    </lineage>
</organism>
<protein>
    <recommendedName>
        <fullName evidence="2">RING-type domain-containing protein</fullName>
    </recommendedName>
</protein>
<dbReference type="Proteomes" id="UP000009168">
    <property type="component" value="Unassembled WGS sequence"/>
</dbReference>
<dbReference type="KEGG" id="tet:TTHERM_00049220"/>